<reference evidence="1" key="1">
    <citation type="submission" date="2023-10" db="EMBL/GenBank/DDBJ databases">
        <authorList>
            <person name="Rodriguez Cubillos JULIANA M."/>
            <person name="De Vega J."/>
        </authorList>
    </citation>
    <scope>NUCLEOTIDE SEQUENCE</scope>
</reference>
<proteinExistence type="predicted"/>
<keyword evidence="2" id="KW-1185">Reference proteome</keyword>
<evidence type="ECO:0000313" key="2">
    <source>
        <dbReference type="Proteomes" id="UP001177021"/>
    </source>
</evidence>
<organism evidence="1 2">
    <name type="scientific">Trifolium pratense</name>
    <name type="common">Red clover</name>
    <dbReference type="NCBI Taxonomy" id="57577"/>
    <lineage>
        <taxon>Eukaryota</taxon>
        <taxon>Viridiplantae</taxon>
        <taxon>Streptophyta</taxon>
        <taxon>Embryophyta</taxon>
        <taxon>Tracheophyta</taxon>
        <taxon>Spermatophyta</taxon>
        <taxon>Magnoliopsida</taxon>
        <taxon>eudicotyledons</taxon>
        <taxon>Gunneridae</taxon>
        <taxon>Pentapetalae</taxon>
        <taxon>rosids</taxon>
        <taxon>fabids</taxon>
        <taxon>Fabales</taxon>
        <taxon>Fabaceae</taxon>
        <taxon>Papilionoideae</taxon>
        <taxon>50 kb inversion clade</taxon>
        <taxon>NPAAA clade</taxon>
        <taxon>Hologalegina</taxon>
        <taxon>IRL clade</taxon>
        <taxon>Trifolieae</taxon>
        <taxon>Trifolium</taxon>
    </lineage>
</organism>
<sequence length="138" mass="15966">MSLVDRRRETSPTKQQQKISVLCTEILFVCCCKEITQKIMQSMILNIPGLPLCLSGITHPLPLSHEMADHDRRRKIMMMMRQQRSHSRSREGVMINNNNIIHANQEMGILINIAREYFDGDLKDILYDLYHTSPARAA</sequence>
<protein>
    <submittedName>
        <fullName evidence="1">Uncharacterized protein</fullName>
    </submittedName>
</protein>
<dbReference type="Proteomes" id="UP001177021">
    <property type="component" value="Unassembled WGS sequence"/>
</dbReference>
<evidence type="ECO:0000313" key="1">
    <source>
        <dbReference type="EMBL" id="CAJ2660641.1"/>
    </source>
</evidence>
<accession>A0ACB0KU38</accession>
<gene>
    <name evidence="1" type="ORF">MILVUS5_LOCUS26556</name>
</gene>
<dbReference type="EMBL" id="CASHSV030000311">
    <property type="protein sequence ID" value="CAJ2660641.1"/>
    <property type="molecule type" value="Genomic_DNA"/>
</dbReference>
<name>A0ACB0KU38_TRIPR</name>
<comment type="caution">
    <text evidence="1">The sequence shown here is derived from an EMBL/GenBank/DDBJ whole genome shotgun (WGS) entry which is preliminary data.</text>
</comment>